<feature type="domain" description="Cytokine receptor-like factor 2-like D1" evidence="9">
    <location>
        <begin position="63"/>
        <end position="111"/>
    </location>
</feature>
<dbReference type="EMBL" id="JABFDY010000011">
    <property type="protein sequence ID" value="KAF7701439.1"/>
    <property type="molecule type" value="Genomic_DNA"/>
</dbReference>
<comment type="caution">
    <text evidence="11">The sequence shown here is derived from an EMBL/GenBank/DDBJ whole genome shotgun (WGS) entry which is preliminary data.</text>
</comment>
<feature type="transmembrane region" description="Helical" evidence="8">
    <location>
        <begin position="259"/>
        <end position="281"/>
    </location>
</feature>
<keyword evidence="6" id="KW-0675">Receptor</keyword>
<evidence type="ECO:0000256" key="5">
    <source>
        <dbReference type="ARBA" id="ARBA00023136"/>
    </source>
</evidence>
<evidence type="ECO:0000256" key="3">
    <source>
        <dbReference type="ARBA" id="ARBA00022729"/>
    </source>
</evidence>
<proteinExistence type="predicted"/>
<evidence type="ECO:0000256" key="4">
    <source>
        <dbReference type="ARBA" id="ARBA00022989"/>
    </source>
</evidence>
<keyword evidence="12" id="KW-1185">Reference proteome</keyword>
<evidence type="ECO:0008006" key="13">
    <source>
        <dbReference type="Google" id="ProtNLM"/>
    </source>
</evidence>
<evidence type="ECO:0000259" key="10">
    <source>
        <dbReference type="Pfam" id="PF21605"/>
    </source>
</evidence>
<dbReference type="Gene3D" id="2.60.40.10">
    <property type="entry name" value="Immunoglobulins"/>
    <property type="match status" value="2"/>
</dbReference>
<evidence type="ECO:0000256" key="7">
    <source>
        <dbReference type="SAM" id="MobiDB-lite"/>
    </source>
</evidence>
<protein>
    <recommendedName>
        <fullName evidence="13">Fibronectin type-III domain-containing protein</fullName>
    </recommendedName>
</protein>
<dbReference type="PANTHER" id="PTHR23037:SF47">
    <property type="entry name" value="INTERLEUKIN 2 RECEPTOR SUBUNIT GAMMA"/>
    <property type="match status" value="1"/>
</dbReference>
<evidence type="ECO:0000256" key="2">
    <source>
        <dbReference type="ARBA" id="ARBA00022692"/>
    </source>
</evidence>
<evidence type="ECO:0000313" key="11">
    <source>
        <dbReference type="EMBL" id="KAF7701439.1"/>
    </source>
</evidence>
<dbReference type="PANTHER" id="PTHR23037">
    <property type="entry name" value="CYTOKINE RECEPTOR"/>
    <property type="match status" value="1"/>
</dbReference>
<feature type="domain" description="Cytokine receptor-like factor 2-like D2" evidence="10">
    <location>
        <begin position="152"/>
        <end position="243"/>
    </location>
</feature>
<comment type="subcellular location">
    <subcellularLocation>
        <location evidence="1">Membrane</location>
        <topology evidence="1">Single-pass membrane protein</topology>
    </subcellularLocation>
</comment>
<evidence type="ECO:0000256" key="6">
    <source>
        <dbReference type="ARBA" id="ARBA00023170"/>
    </source>
</evidence>
<keyword evidence="2 8" id="KW-0812">Transmembrane</keyword>
<evidence type="ECO:0000313" key="12">
    <source>
        <dbReference type="Proteomes" id="UP000606274"/>
    </source>
</evidence>
<organism evidence="11 12">
    <name type="scientific">Silurus meridionalis</name>
    <name type="common">Southern catfish</name>
    <name type="synonym">Silurus soldatovi meridionalis</name>
    <dbReference type="NCBI Taxonomy" id="175797"/>
    <lineage>
        <taxon>Eukaryota</taxon>
        <taxon>Metazoa</taxon>
        <taxon>Chordata</taxon>
        <taxon>Craniata</taxon>
        <taxon>Vertebrata</taxon>
        <taxon>Euteleostomi</taxon>
        <taxon>Actinopterygii</taxon>
        <taxon>Neopterygii</taxon>
        <taxon>Teleostei</taxon>
        <taxon>Ostariophysi</taxon>
        <taxon>Siluriformes</taxon>
        <taxon>Siluridae</taxon>
        <taxon>Silurus</taxon>
    </lineage>
</organism>
<keyword evidence="4 8" id="KW-1133">Transmembrane helix</keyword>
<dbReference type="AlphaFoldDB" id="A0A8T0B6D2"/>
<dbReference type="Pfam" id="PF21604">
    <property type="entry name" value="CRLF2_D1"/>
    <property type="match status" value="1"/>
</dbReference>
<gene>
    <name evidence="11" type="ORF">HF521_002604</name>
</gene>
<feature type="compositionally biased region" description="Polar residues" evidence="7">
    <location>
        <begin position="383"/>
        <end position="392"/>
    </location>
</feature>
<sequence length="392" mass="44709">MRSLSLARARAHTHTHTHTQLKLKRRSEVEGLQEMFFSGFLVLVWICRGSASTLPHQIECTVVNLEYITCRWDVNRTLVENYIFRSSFKKPVNSSECSSYQYEGAVRVGCVVPYSEKQLQRFDSFFTSLYTNQNTIITSQEYSTLLKRVKLNAPYNVSVVWGDPSLWIQWNITSPTKLLCQESEVRYRINGQDWRVNSGIENKFTVPFPNTQTQYEFQVRVRMSSVCGESELWSEWSEPVFWGSMKEINDTESRQTMSAGLMVFCTIGAAVLLIILTCLLIHSERLRVILVPVVPSPKNLGDLIDSYGGNVEKWLHISKELQDGFKPNFSERPCTVREFRTETHSESESDDSLSVHTAVSSDYQSMKSFSSTSTLPSHPDSPCTETTPLSGL</sequence>
<dbReference type="Proteomes" id="UP000606274">
    <property type="component" value="Unassembled WGS sequence"/>
</dbReference>
<accession>A0A8T0B6D2</accession>
<dbReference type="InterPro" id="IPR013783">
    <property type="entry name" value="Ig-like_fold"/>
</dbReference>
<evidence type="ECO:0000256" key="1">
    <source>
        <dbReference type="ARBA" id="ARBA00004167"/>
    </source>
</evidence>
<evidence type="ECO:0000256" key="8">
    <source>
        <dbReference type="SAM" id="Phobius"/>
    </source>
</evidence>
<feature type="region of interest" description="Disordered" evidence="7">
    <location>
        <begin position="370"/>
        <end position="392"/>
    </location>
</feature>
<dbReference type="GO" id="GO:0004896">
    <property type="term" value="F:cytokine receptor activity"/>
    <property type="evidence" value="ECO:0007669"/>
    <property type="project" value="TreeGrafter"/>
</dbReference>
<name>A0A8T0B6D2_SILME</name>
<dbReference type="InterPro" id="IPR048648">
    <property type="entry name" value="CRLF2-like_D2"/>
</dbReference>
<evidence type="ECO:0000259" key="9">
    <source>
        <dbReference type="Pfam" id="PF21604"/>
    </source>
</evidence>
<dbReference type="SUPFAM" id="SSF49265">
    <property type="entry name" value="Fibronectin type III"/>
    <property type="match status" value="2"/>
</dbReference>
<dbReference type="Pfam" id="PF21605">
    <property type="entry name" value="CRLF2-like_D2"/>
    <property type="match status" value="1"/>
</dbReference>
<dbReference type="InterPro" id="IPR048651">
    <property type="entry name" value="CRLF2-like_D1"/>
</dbReference>
<reference evidence="11" key="1">
    <citation type="submission" date="2020-08" db="EMBL/GenBank/DDBJ databases">
        <title>Chromosome-level assembly of Southern catfish (Silurus meridionalis) provides insights into visual adaptation to the nocturnal and benthic lifestyles.</title>
        <authorList>
            <person name="Zhang Y."/>
            <person name="Wang D."/>
            <person name="Peng Z."/>
        </authorList>
    </citation>
    <scope>NUCLEOTIDE SEQUENCE</scope>
    <source>
        <strain evidence="11">SWU-2019-XX</strain>
        <tissue evidence="11">Muscle</tissue>
    </source>
</reference>
<dbReference type="InterPro" id="IPR036116">
    <property type="entry name" value="FN3_sf"/>
</dbReference>
<dbReference type="GO" id="GO:0009897">
    <property type="term" value="C:external side of plasma membrane"/>
    <property type="evidence" value="ECO:0007669"/>
    <property type="project" value="TreeGrafter"/>
</dbReference>
<keyword evidence="5 8" id="KW-0472">Membrane</keyword>
<keyword evidence="3" id="KW-0732">Signal</keyword>